<dbReference type="InterPro" id="IPR058240">
    <property type="entry name" value="rSAM_sf"/>
</dbReference>
<evidence type="ECO:0000256" key="5">
    <source>
        <dbReference type="ARBA" id="ARBA00023004"/>
    </source>
</evidence>
<dbReference type="EC" id="4.3.99.3" evidence="8"/>
<gene>
    <name evidence="8" type="primary">queE</name>
    <name evidence="10" type="ORF">MXD59_21275</name>
</gene>
<keyword evidence="5 8" id="KW-0408">Iron</keyword>
<evidence type="ECO:0000256" key="4">
    <source>
        <dbReference type="ARBA" id="ARBA00022842"/>
    </source>
</evidence>
<evidence type="ECO:0000256" key="1">
    <source>
        <dbReference type="ARBA" id="ARBA00022485"/>
    </source>
</evidence>
<dbReference type="InterPro" id="IPR007197">
    <property type="entry name" value="rSAM"/>
</dbReference>
<dbReference type="EMBL" id="JALKFT010000030">
    <property type="protein sequence ID" value="MCK9878270.1"/>
    <property type="molecule type" value="Genomic_DNA"/>
</dbReference>
<feature type="binding site" evidence="8">
    <location>
        <position position="92"/>
    </location>
    <ligand>
        <name>substrate</name>
    </ligand>
</feature>
<keyword evidence="7 8" id="KW-0456">Lyase</keyword>
<evidence type="ECO:0000259" key="9">
    <source>
        <dbReference type="PROSITE" id="PS51918"/>
    </source>
</evidence>
<feature type="binding site" evidence="8">
    <location>
        <position position="45"/>
    </location>
    <ligand>
        <name>[4Fe-4S] cluster</name>
        <dbReference type="ChEBI" id="CHEBI:49883"/>
        <note>4Fe-4S-S-AdoMet</note>
    </ligand>
</feature>
<comment type="cofactor">
    <cofactor evidence="8">
        <name>Mg(2+)</name>
        <dbReference type="ChEBI" id="CHEBI:18420"/>
    </cofactor>
</comment>
<evidence type="ECO:0000256" key="3">
    <source>
        <dbReference type="ARBA" id="ARBA00022723"/>
    </source>
</evidence>
<dbReference type="SFLD" id="SFLDS00029">
    <property type="entry name" value="Radical_SAM"/>
    <property type="match status" value="1"/>
</dbReference>
<dbReference type="InterPro" id="IPR024924">
    <property type="entry name" value="7-CO-7-deazaguanine_synth-like"/>
</dbReference>
<dbReference type="SUPFAM" id="SSF102114">
    <property type="entry name" value="Radical SAM enzymes"/>
    <property type="match status" value="1"/>
</dbReference>
<feature type="binding site" evidence="8">
    <location>
        <position position="52"/>
    </location>
    <ligand>
        <name>[4Fe-4S] cluster</name>
        <dbReference type="ChEBI" id="CHEBI:49883"/>
        <note>4Fe-4S-S-AdoMet</note>
    </ligand>
</feature>
<dbReference type="PANTHER" id="PTHR42836">
    <property type="entry name" value="7-CARBOXY-7-DEAZAGUANINE SYNTHASE"/>
    <property type="match status" value="1"/>
</dbReference>
<keyword evidence="4 8" id="KW-0460">Magnesium</keyword>
<evidence type="ECO:0000313" key="10">
    <source>
        <dbReference type="EMBL" id="MCK9878270.1"/>
    </source>
</evidence>
<comment type="cofactor">
    <cofactor evidence="8">
        <name>[4Fe-4S] cluster</name>
        <dbReference type="ChEBI" id="CHEBI:49883"/>
    </cofactor>
    <text evidence="8">Binds 1 [4Fe-4S] cluster. The cluster is coordinated with 3 cysteines and an exchangeable S-adenosyl-L-methionine.</text>
</comment>
<feature type="binding site" evidence="8">
    <location>
        <begin position="141"/>
        <end position="143"/>
    </location>
    <ligand>
        <name>S-adenosyl-L-methionine</name>
        <dbReference type="ChEBI" id="CHEBI:59789"/>
    </ligand>
</feature>
<reference evidence="10 11" key="1">
    <citation type="submission" date="2022-04" db="EMBL/GenBank/DDBJ databases">
        <title>Genome diversity in the genus Frankia.</title>
        <authorList>
            <person name="Carlos-Shanley C."/>
            <person name="Hahn D."/>
        </authorList>
    </citation>
    <scope>NUCLEOTIDE SEQUENCE [LARGE SCALE GENOMIC DNA]</scope>
    <source>
        <strain evidence="10 11">Ag45/Mut15</strain>
    </source>
</reference>
<dbReference type="RefSeq" id="WP_248826397.1">
    <property type="nucleotide sequence ID" value="NZ_JALKFT010000030.1"/>
</dbReference>
<comment type="pathway">
    <text evidence="8">Purine metabolism; 7-cyano-7-deazaguanine biosynthesis.</text>
</comment>
<evidence type="ECO:0000313" key="11">
    <source>
        <dbReference type="Proteomes" id="UP001201873"/>
    </source>
</evidence>
<feature type="binding site" evidence="8">
    <location>
        <position position="49"/>
    </location>
    <ligand>
        <name>[4Fe-4S] cluster</name>
        <dbReference type="ChEBI" id="CHEBI:49883"/>
        <note>4Fe-4S-S-AdoMet</note>
    </ligand>
</feature>
<keyword evidence="1 8" id="KW-0004">4Fe-4S</keyword>
<accession>A0ABT0K3B6</accession>
<comment type="cofactor">
    <cofactor evidence="8">
        <name>S-adenosyl-L-methionine</name>
        <dbReference type="ChEBI" id="CHEBI:59789"/>
    </cofactor>
    <text evidence="8">Binds 1 S-adenosyl-L-methionine per subunit.</text>
</comment>
<dbReference type="HAMAP" id="MF_00917">
    <property type="entry name" value="QueE"/>
    <property type="match status" value="1"/>
</dbReference>
<proteinExistence type="inferred from homology"/>
<feature type="binding site" evidence="8">
    <location>
        <position position="94"/>
    </location>
    <ligand>
        <name>S-adenosyl-L-methionine</name>
        <dbReference type="ChEBI" id="CHEBI:59789"/>
    </ligand>
</feature>
<dbReference type="PANTHER" id="PTHR42836:SF1">
    <property type="entry name" value="7-CARBOXY-7-DEAZAGUANINE SYNTHASE"/>
    <property type="match status" value="1"/>
</dbReference>
<dbReference type="InterPro" id="IPR013785">
    <property type="entry name" value="Aldolase_TIM"/>
</dbReference>
<name>A0ABT0K3B6_9ACTN</name>
<comment type="subunit">
    <text evidence="8">Homodimer.</text>
</comment>
<dbReference type="Gene3D" id="3.20.20.70">
    <property type="entry name" value="Aldolase class I"/>
    <property type="match status" value="1"/>
</dbReference>
<sequence length="241" mass="26490">MIVTEQQPAPSPARDLLVSETFGPTFQGEGVSSGQQALFVRLAACNLSCRWCDTPFTWDWSTFDRSAETQHVSIIDLVRWAAGFETKLVVVTGGEPLLQRDRLTELAILLEIAGKRVEIETNGTLVPGAALAASATRFNVSVKLAHSGVTQERRIRPDAIRALADMSACNWKFVVQQPGDLDEIADLEARFGLEPIWVMPAGTQDASTLAVMRALADEVLVRGWNLTPRLHILLWGDIRGR</sequence>
<keyword evidence="11" id="KW-1185">Reference proteome</keyword>
<comment type="caution">
    <text evidence="10">The sequence shown here is derived from an EMBL/GenBank/DDBJ whole genome shotgun (WGS) entry which is preliminary data.</text>
</comment>
<comment type="caution">
    <text evidence="8">Lacks conserved residue(s) required for the propagation of feature annotation.</text>
</comment>
<feature type="domain" description="Radical SAM core" evidence="9">
    <location>
        <begin position="32"/>
        <end position="237"/>
    </location>
</feature>
<dbReference type="CDD" id="cd01335">
    <property type="entry name" value="Radical_SAM"/>
    <property type="match status" value="1"/>
</dbReference>
<comment type="catalytic activity">
    <reaction evidence="8">
        <text>6-carboxy-5,6,7,8-tetrahydropterin + H(+) = 7-carboxy-7-carbaguanine + NH4(+)</text>
        <dbReference type="Rhea" id="RHEA:27974"/>
        <dbReference type="ChEBI" id="CHEBI:15378"/>
        <dbReference type="ChEBI" id="CHEBI:28938"/>
        <dbReference type="ChEBI" id="CHEBI:61032"/>
        <dbReference type="ChEBI" id="CHEBI:61036"/>
        <dbReference type="EC" id="4.3.99.3"/>
    </reaction>
</comment>
<evidence type="ECO:0000256" key="8">
    <source>
        <dbReference type="HAMAP-Rule" id="MF_00917"/>
    </source>
</evidence>
<comment type="similarity">
    <text evidence="8">Belongs to the radical SAM superfamily. 7-carboxy-7-deazaguanine synthase family.</text>
</comment>
<feature type="binding site" evidence="8">
    <location>
        <begin position="26"/>
        <end position="28"/>
    </location>
    <ligand>
        <name>substrate</name>
    </ligand>
</feature>
<evidence type="ECO:0000256" key="2">
    <source>
        <dbReference type="ARBA" id="ARBA00022691"/>
    </source>
</evidence>
<dbReference type="Pfam" id="PF04055">
    <property type="entry name" value="Radical_SAM"/>
    <property type="match status" value="1"/>
</dbReference>
<protein>
    <recommendedName>
        <fullName evidence="8">7-carboxy-7-deazaguanine synthase</fullName>
        <shortName evidence="8">CDG synthase</shortName>
        <ecNumber evidence="8">4.3.99.3</ecNumber>
    </recommendedName>
    <alternativeName>
        <fullName evidence="8">Queuosine biosynthesis protein QueE</fullName>
    </alternativeName>
</protein>
<keyword evidence="2 8" id="KW-0949">S-adenosyl-L-methionine</keyword>
<dbReference type="PROSITE" id="PS51918">
    <property type="entry name" value="RADICAL_SAM"/>
    <property type="match status" value="1"/>
</dbReference>
<keyword evidence="3 8" id="KW-0479">Metal-binding</keyword>
<keyword evidence="6 8" id="KW-0411">Iron-sulfur</keyword>
<dbReference type="PIRSF" id="PIRSF000370">
    <property type="entry name" value="QueE"/>
    <property type="match status" value="1"/>
</dbReference>
<comment type="function">
    <text evidence="8">Catalyzes the complex heterocyclic radical-mediated conversion of 6-carboxy-5,6,7,8-tetrahydropterin (CPH4) to 7-carboxy-7-deazaguanine (CDG), a step common to the biosynthetic pathways of all 7-deazapurine-containing compounds.</text>
</comment>
<keyword evidence="8" id="KW-0671">Queuosine biosynthesis</keyword>
<feature type="binding site" evidence="8">
    <location>
        <position position="54"/>
    </location>
    <ligand>
        <name>Mg(2+)</name>
        <dbReference type="ChEBI" id="CHEBI:18420"/>
    </ligand>
</feature>
<dbReference type="Proteomes" id="UP001201873">
    <property type="component" value="Unassembled WGS sequence"/>
</dbReference>
<organism evidence="10 11">
    <name type="scientific">Frankia umida</name>
    <dbReference type="NCBI Taxonomy" id="573489"/>
    <lineage>
        <taxon>Bacteria</taxon>
        <taxon>Bacillati</taxon>
        <taxon>Actinomycetota</taxon>
        <taxon>Actinomycetes</taxon>
        <taxon>Frankiales</taxon>
        <taxon>Frankiaceae</taxon>
        <taxon>Frankia</taxon>
    </lineage>
</organism>
<feature type="binding site" evidence="8">
    <location>
        <position position="41"/>
    </location>
    <ligand>
        <name>substrate</name>
    </ligand>
</feature>
<feature type="binding site" evidence="8">
    <location>
        <begin position="51"/>
        <end position="53"/>
    </location>
    <ligand>
        <name>S-adenosyl-L-methionine</name>
        <dbReference type="ChEBI" id="CHEBI:59789"/>
    </ligand>
</feature>
<evidence type="ECO:0000256" key="7">
    <source>
        <dbReference type="ARBA" id="ARBA00023239"/>
    </source>
</evidence>
<evidence type="ECO:0000256" key="6">
    <source>
        <dbReference type="ARBA" id="ARBA00023014"/>
    </source>
</evidence>